<gene>
    <name evidence="1" type="primary">8</name>
    <name evidence="1" type="ORF">PBI_REY_8</name>
</gene>
<dbReference type="RefSeq" id="YP_009604998.1">
    <property type="nucleotide sequence ID" value="NC_041971.1"/>
</dbReference>
<evidence type="ECO:0000313" key="1">
    <source>
        <dbReference type="EMBL" id="AEK09920.1"/>
    </source>
</evidence>
<evidence type="ECO:0000313" key="2">
    <source>
        <dbReference type="Proteomes" id="UP000008418"/>
    </source>
</evidence>
<dbReference type="GeneID" id="40080920"/>
<keyword evidence="2" id="KW-1185">Reference proteome</keyword>
<sequence>MGSGQQGLLLQLAEGSEMTFYNIDGGQTTVEWDKKAKTLQIKCPAGTEYGVVRRPDGGLILNIKEG</sequence>
<accession>G1D570</accession>
<dbReference type="KEGG" id="vg:40080920"/>
<proteinExistence type="predicted"/>
<name>G1D570_9CAUD</name>
<reference evidence="1 2" key="1">
    <citation type="journal article" date="2011" name="PLoS ONE">
        <title>Cluster K Mycobacteriophages: Insights into the Evolutionary Origins of Mycobacteriophage TM4.</title>
        <authorList>
            <person name="Pope W.H."/>
            <person name="Ferreira C.M."/>
            <person name="Jacobs-Sera D."/>
            <person name="Benjamin R.C."/>
            <person name="Davis A.J."/>
            <person name="Dejong R.J."/>
            <person name="Elgin S.C."/>
            <person name="Guilfoile F.R."/>
            <person name="Forsyth M.H."/>
            <person name="Harris A.D."/>
            <person name="Harvey S.E."/>
            <person name="Hughes L.E."/>
            <person name="Hynes P.M."/>
            <person name="Jackson A.S."/>
            <person name="Jalal M.D."/>
            <person name="Macmurray E.A."/>
            <person name="Manley C.M."/>
            <person name="McDonough M.J."/>
            <person name="Mosier J.L."/>
            <person name="Osterbann L.J."/>
            <person name="Rabinowitz H.S."/>
            <person name="Rhyan C.N."/>
            <person name="Russell D.A."/>
            <person name="Saha M.S."/>
            <person name="Shaffer C.D."/>
            <person name="Simon S.E."/>
            <person name="Sims E.F."/>
            <person name="Tovar I.G."/>
            <person name="Weisser E.G."/>
            <person name="Wertz J.T."/>
            <person name="Weston-Hafer K.A."/>
            <person name="Williamson K.E."/>
            <person name="Zhang B."/>
            <person name="Cresawn S.G."/>
            <person name="Jain P."/>
            <person name="Piuri M."/>
            <person name="Jacobs W.R.Jr."/>
            <person name="Hendrix R.W."/>
            <person name="Hatfull G.F."/>
        </authorList>
    </citation>
    <scope>NUCLEOTIDE SEQUENCE [LARGE SCALE GENOMIC DNA]</scope>
    <source>
        <strain evidence="1">Rey</strain>
    </source>
</reference>
<protein>
    <submittedName>
        <fullName evidence="1">Uncharacterized protein</fullName>
    </submittedName>
</protein>
<dbReference type="Proteomes" id="UP000008418">
    <property type="component" value="Segment"/>
</dbReference>
<organism evidence="1 2">
    <name type="scientific">Mycobacterium phage Rey</name>
    <dbReference type="NCBI Taxonomy" id="1034115"/>
    <lineage>
        <taxon>Viruses</taxon>
        <taxon>Duplodnaviria</taxon>
        <taxon>Heunggongvirae</taxon>
        <taxon>Uroviricota</taxon>
        <taxon>Caudoviricetes</taxon>
        <taxon>Vilmaviridae</taxon>
        <taxon>Mclasvirinae</taxon>
        <taxon>Reyvirus</taxon>
        <taxon>Reyvirus rey</taxon>
    </lineage>
</organism>
<dbReference type="EMBL" id="JF937105">
    <property type="protein sequence ID" value="AEK09920.1"/>
    <property type="molecule type" value="Genomic_DNA"/>
</dbReference>